<reference evidence="1" key="1">
    <citation type="submission" date="2022-08" db="EMBL/GenBank/DDBJ databases">
        <title>Genome analysis of Corynebacteriales strain.</title>
        <authorList>
            <person name="Lee S.D."/>
        </authorList>
    </citation>
    <scope>NUCLEOTIDE SEQUENCE</scope>
    <source>
        <strain evidence="1">D3-21</strain>
    </source>
</reference>
<evidence type="ECO:0000313" key="1">
    <source>
        <dbReference type="EMBL" id="MDG3016589.1"/>
    </source>
</evidence>
<dbReference type="AlphaFoldDB" id="A0A9X4M4C7"/>
<evidence type="ECO:0000313" key="2">
    <source>
        <dbReference type="Proteomes" id="UP001152755"/>
    </source>
</evidence>
<dbReference type="SUPFAM" id="SSF53474">
    <property type="entry name" value="alpha/beta-Hydrolases"/>
    <property type="match status" value="1"/>
</dbReference>
<organism evidence="1 2">
    <name type="scientific">Speluncibacter jeojiensis</name>
    <dbReference type="NCBI Taxonomy" id="2710754"/>
    <lineage>
        <taxon>Bacteria</taxon>
        <taxon>Bacillati</taxon>
        <taxon>Actinomycetota</taxon>
        <taxon>Actinomycetes</taxon>
        <taxon>Mycobacteriales</taxon>
        <taxon>Speluncibacteraceae</taxon>
        <taxon>Speluncibacter</taxon>
    </lineage>
</organism>
<accession>A0A9X4M4C7</accession>
<keyword evidence="1" id="KW-0378">Hydrolase</keyword>
<dbReference type="Gene3D" id="3.40.50.1820">
    <property type="entry name" value="alpha/beta hydrolase"/>
    <property type="match status" value="1"/>
</dbReference>
<dbReference type="EMBL" id="JANRHA010000015">
    <property type="protein sequence ID" value="MDG3016589.1"/>
    <property type="molecule type" value="Genomic_DNA"/>
</dbReference>
<dbReference type="Proteomes" id="UP001152755">
    <property type="component" value="Unassembled WGS sequence"/>
</dbReference>
<dbReference type="GO" id="GO:0016787">
    <property type="term" value="F:hydrolase activity"/>
    <property type="evidence" value="ECO:0007669"/>
    <property type="project" value="UniProtKB-KW"/>
</dbReference>
<dbReference type="RefSeq" id="WP_277833531.1">
    <property type="nucleotide sequence ID" value="NZ_JAAIVF010000004.1"/>
</dbReference>
<name>A0A9X4M4C7_9ACTN</name>
<keyword evidence="2" id="KW-1185">Reference proteome</keyword>
<comment type="caution">
    <text evidence="1">The sequence shown here is derived from an EMBL/GenBank/DDBJ whole genome shotgun (WGS) entry which is preliminary data.</text>
</comment>
<gene>
    <name evidence="1" type="ORF">NVS88_18695</name>
</gene>
<dbReference type="InterPro" id="IPR029058">
    <property type="entry name" value="AB_hydrolase_fold"/>
</dbReference>
<sequence>MAHFSLPSVAVLLPGTGSDADFASRAFHGPLTSIGVEVVAVDPAPGRLVEGYLDALDDAHARHGRLVVGGVSIGAAVAVQWALHGPDRAAAVLAAMPAWTGDPSEAPAAAGARYTADRLRGDGLDRTIAAMRATSPAWLADELTRSWTAQWPHLPESMEQAAAHHSPTLGQLTGLTTPVAIAAAVDDPLHPIEVARDWDRALPCSAVETVRLDEIGADPSVLGRACLTALDRLPVRAG</sequence>
<protein>
    <submittedName>
        <fullName evidence="1">Alpha/beta hydrolase</fullName>
    </submittedName>
</protein>
<proteinExistence type="predicted"/>